<name>A0ABX1R9X3_9PSEU</name>
<dbReference type="InterPro" id="IPR015510">
    <property type="entry name" value="PGRP"/>
</dbReference>
<accession>A0ABX1R9X3</accession>
<dbReference type="InterPro" id="IPR006619">
    <property type="entry name" value="PGRP_domain_met/bac"/>
</dbReference>
<evidence type="ECO:0000313" key="5">
    <source>
        <dbReference type="Proteomes" id="UP001296706"/>
    </source>
</evidence>
<feature type="domain" description="Peptidoglycan recognition protein family" evidence="3">
    <location>
        <begin position="153"/>
        <end position="319"/>
    </location>
</feature>
<organism evidence="4 5">
    <name type="scientific">Pseudonocardia xinjiangensis</name>
    <dbReference type="NCBI Taxonomy" id="75289"/>
    <lineage>
        <taxon>Bacteria</taxon>
        <taxon>Bacillati</taxon>
        <taxon>Actinomycetota</taxon>
        <taxon>Actinomycetes</taxon>
        <taxon>Pseudonocardiales</taxon>
        <taxon>Pseudonocardiaceae</taxon>
        <taxon>Pseudonocardia</taxon>
    </lineage>
</organism>
<evidence type="ECO:0000256" key="1">
    <source>
        <dbReference type="ARBA" id="ARBA00007553"/>
    </source>
</evidence>
<feature type="signal peptide" evidence="2">
    <location>
        <begin position="1"/>
        <end position="28"/>
    </location>
</feature>
<proteinExistence type="inferred from homology"/>
<dbReference type="PROSITE" id="PS51318">
    <property type="entry name" value="TAT"/>
    <property type="match status" value="1"/>
</dbReference>
<dbReference type="PANTHER" id="PTHR11022">
    <property type="entry name" value="PEPTIDOGLYCAN RECOGNITION PROTEIN"/>
    <property type="match status" value="1"/>
</dbReference>
<dbReference type="CDD" id="cd06583">
    <property type="entry name" value="PGRP"/>
    <property type="match status" value="1"/>
</dbReference>
<dbReference type="Proteomes" id="UP001296706">
    <property type="component" value="Unassembled WGS sequence"/>
</dbReference>
<dbReference type="Pfam" id="PF01510">
    <property type="entry name" value="Amidase_2"/>
    <property type="match status" value="1"/>
</dbReference>
<evidence type="ECO:0000259" key="3">
    <source>
        <dbReference type="SMART" id="SM00701"/>
    </source>
</evidence>
<feature type="chain" id="PRO_5047111595" evidence="2">
    <location>
        <begin position="29"/>
        <end position="361"/>
    </location>
</feature>
<keyword evidence="2" id="KW-0732">Signal</keyword>
<dbReference type="Gene3D" id="3.40.80.10">
    <property type="entry name" value="Peptidoglycan recognition protein-like"/>
    <property type="match status" value="1"/>
</dbReference>
<comment type="similarity">
    <text evidence="1">Belongs to the N-acetylmuramoyl-L-alanine amidase 2 family.</text>
</comment>
<dbReference type="SMART" id="SM00701">
    <property type="entry name" value="PGRP"/>
    <property type="match status" value="1"/>
</dbReference>
<dbReference type="RefSeq" id="WP_169395254.1">
    <property type="nucleotide sequence ID" value="NZ_BAAAJH010000028.1"/>
</dbReference>
<sequence length="361" mass="37942">MAVSRRALLLGGGSAALAVATGTTTAFAQTPAPAPPPGEPGVTGTLRLLGDTAPVRAEQRLTHLGLSWSGEPDVGLRVRVGSDWQAVPVRAACGGGRDDRPGRRRSALVAVPDTGEYTLDMGTDTPVRVGEINTMAEPKSASGPRSEKWDGGLVYRTRAGWGADEGLRFSAEGTELFPPTWHPVQTLTVHHSATQNNDPNPASTVRGIYYDHTVTREFGDLGYHLLIDEAGALYEGRWSGDDPVPVFGDASTHKAPLMANAAHVGGFNAGNVGVVLLGDLIDVEPTSAALDTLLQVLTVLTRVCRLDPTGTTDYVNPISGATATVPTISGHQDWETTTECPGDKLHAKLPEIRKQIAAALA</sequence>
<evidence type="ECO:0000256" key="2">
    <source>
        <dbReference type="SAM" id="SignalP"/>
    </source>
</evidence>
<reference evidence="4 5" key="1">
    <citation type="submission" date="2020-04" db="EMBL/GenBank/DDBJ databases">
        <authorList>
            <person name="Klaysubun C."/>
            <person name="Duangmal K."/>
            <person name="Lipun K."/>
        </authorList>
    </citation>
    <scope>NUCLEOTIDE SEQUENCE [LARGE SCALE GENOMIC DNA]</scope>
    <source>
        <strain evidence="4 5">JCM 11839</strain>
    </source>
</reference>
<dbReference type="InterPro" id="IPR036505">
    <property type="entry name" value="Amidase/PGRP_sf"/>
</dbReference>
<dbReference type="EMBL" id="JAAXKY010000019">
    <property type="protein sequence ID" value="NMH77188.1"/>
    <property type="molecule type" value="Genomic_DNA"/>
</dbReference>
<comment type="caution">
    <text evidence="4">The sequence shown here is derived from an EMBL/GenBank/DDBJ whole genome shotgun (WGS) entry which is preliminary data.</text>
</comment>
<dbReference type="PANTHER" id="PTHR11022:SF41">
    <property type="entry name" value="PEPTIDOGLYCAN-RECOGNITION PROTEIN LC-RELATED"/>
    <property type="match status" value="1"/>
</dbReference>
<keyword evidence="5" id="KW-1185">Reference proteome</keyword>
<dbReference type="SUPFAM" id="SSF55846">
    <property type="entry name" value="N-acetylmuramoyl-L-alanine amidase-like"/>
    <property type="match status" value="1"/>
</dbReference>
<evidence type="ECO:0000313" key="4">
    <source>
        <dbReference type="EMBL" id="NMH77188.1"/>
    </source>
</evidence>
<gene>
    <name evidence="4" type="ORF">HF577_08795</name>
</gene>
<dbReference type="InterPro" id="IPR002502">
    <property type="entry name" value="Amidase_domain"/>
</dbReference>
<dbReference type="InterPro" id="IPR006311">
    <property type="entry name" value="TAT_signal"/>
</dbReference>
<protein>
    <submittedName>
        <fullName evidence="4">N-acetylmuramoyl-L-alanine amidase</fullName>
    </submittedName>
</protein>